<evidence type="ECO:0000256" key="7">
    <source>
        <dbReference type="SAM" id="MobiDB-lite"/>
    </source>
</evidence>
<sequence>MASSDWLEVQRLAAEFQRAQLSTALQKLSERNCVEIVSKLIELKLVDLYYTNDGKEYVTPQQLSKEICDELYLHGGRIALMELVSILNINYQAIETRALEITQAKPEIHFVAGQLIDNEHLDHIAEEINEFLQQNGQISLVDLIKQYELPIEFLLQHLVARLGTVIQGHQDKSDQYVFFTEGFLARNKARIRGALSAITVPTSVSNIIAQNKFPEKLFFGVVDELISTKRLQATLSGGRQANVATFIPDIYSRSQSEWIDNFLKQNGYLEYDALTRLGIPDPKGYCRKRFKETPLLYLSTCCVGSHILQQIEAAVEEALSSDFWIDTMPLLPSVFDEEDAEQVIRDVIKNAQNATFKDAVVIGQSYVTNQNFINGMKPLFTSLIDQKAREVVESGAYMQAQAERKSAKTMAKSELQGNDKKDKKEERRKKANEGKVGGGVQGRETKTKATKKKYMKGRNDSDDEFENDAPVSSSSAGGEIEFMTTGEIKKVLVKQETLSDASDDFVEEIAARLHKSLQTSFQDAARSAYEAHLSASSGQRRQTHSELQEKIQHLMQSIKMGEKAVQQFASFDLQQQLYKYLLKTSGTELLNDLLLYVSQDTNSTGDSRELSAEVRQKLINELPQELKTPLQALLKASQGASIDEYTSSLETAIAACDIVLKKVDKKKEKNLGSQQRHSLIEQLNSANDPALVLHIAVLLLFHTITQNTLNASGRFVPQIIGFLQPHLPASTAELLTTLQGLVIQDITSKGDEELNATIRQKMEEIVPRVREAAVFFKKSNSGAE</sequence>
<dbReference type="Pfam" id="PF09743">
    <property type="entry name" value="E3_UFM1_ligase"/>
    <property type="match status" value="1"/>
</dbReference>
<reference evidence="11" key="1">
    <citation type="submission" date="2018-08" db="EMBL/GenBank/DDBJ databases">
        <authorList>
            <person name="Cornetti L."/>
        </authorList>
    </citation>
    <scope>NUCLEOTIDE SEQUENCE</scope>
    <source>
        <strain evidence="11">DE-FRO-2-1</strain>
    </source>
</reference>
<evidence type="ECO:0000256" key="3">
    <source>
        <dbReference type="ARBA" id="ARBA00014160"/>
    </source>
</evidence>
<feature type="domain" description="E3 UFM1-protein ligase 1-like N-terminal" evidence="8">
    <location>
        <begin position="8"/>
        <end position="285"/>
    </location>
</feature>
<keyword evidence="5" id="KW-0833">Ubl conjugation pathway</keyword>
<dbReference type="InterPro" id="IPR018611">
    <property type="entry name" value="Ufl1"/>
</dbReference>
<feature type="domain" description="E3 UFM1-protein ligase-like C-terminal" evidence="10">
    <location>
        <begin position="668"/>
        <end position="771"/>
    </location>
</feature>
<proteinExistence type="evidence at transcript level"/>
<dbReference type="AlphaFoldDB" id="A0A4Y7NJW1"/>
<evidence type="ECO:0000256" key="4">
    <source>
        <dbReference type="ARBA" id="ARBA00022679"/>
    </source>
</evidence>
<organism evidence="11">
    <name type="scientific">Moina brachiata</name>
    <dbReference type="NCBI Taxonomy" id="675436"/>
    <lineage>
        <taxon>Eukaryota</taxon>
        <taxon>Metazoa</taxon>
        <taxon>Ecdysozoa</taxon>
        <taxon>Arthropoda</taxon>
        <taxon>Crustacea</taxon>
        <taxon>Branchiopoda</taxon>
        <taxon>Diplostraca</taxon>
        <taxon>Cladocera</taxon>
        <taxon>Anomopoda</taxon>
        <taxon>Moinidae</taxon>
        <taxon>Moina</taxon>
    </lineage>
</organism>
<dbReference type="PANTHER" id="PTHR31057:SF0">
    <property type="entry name" value="E3 UFM1-PROTEIN LIGASE 1"/>
    <property type="match status" value="1"/>
</dbReference>
<evidence type="ECO:0000259" key="8">
    <source>
        <dbReference type="Pfam" id="PF09743"/>
    </source>
</evidence>
<dbReference type="EMBL" id="LR023258">
    <property type="protein sequence ID" value="SVE92877.1"/>
    <property type="molecule type" value="mRNA"/>
</dbReference>
<gene>
    <name evidence="11" type="primary">EOG090X0267</name>
</gene>
<dbReference type="GO" id="GO:1990592">
    <property type="term" value="P:protein K69-linked ufmylation"/>
    <property type="evidence" value="ECO:0007669"/>
    <property type="project" value="TreeGrafter"/>
</dbReference>
<name>A0A4Y7NJW1_9CRUS</name>
<dbReference type="InterPro" id="IPR056580">
    <property type="entry name" value="Ufl1_dom"/>
</dbReference>
<dbReference type="InterPro" id="IPR056579">
    <property type="entry name" value="Ufl1_N"/>
</dbReference>
<dbReference type="Pfam" id="PF25041">
    <property type="entry name" value="UFL1_C"/>
    <property type="match status" value="1"/>
</dbReference>
<dbReference type="GO" id="GO:0061666">
    <property type="term" value="F:UFM1 ligase activity"/>
    <property type="evidence" value="ECO:0007669"/>
    <property type="project" value="InterPro"/>
</dbReference>
<protein>
    <recommendedName>
        <fullName evidence="3">E3 UFM1-protein ligase 1 homolog</fullName>
    </recommendedName>
    <alternativeName>
        <fullName evidence="6">E3 UFM1-protein transferase 1 homolog</fullName>
    </alternativeName>
</protein>
<keyword evidence="4" id="KW-0808">Transferase</keyword>
<comment type="similarity">
    <text evidence="2">Belongs to the UFL1 family.</text>
</comment>
<feature type="region of interest" description="Disordered" evidence="7">
    <location>
        <begin position="402"/>
        <end position="477"/>
    </location>
</feature>
<dbReference type="PANTHER" id="PTHR31057">
    <property type="entry name" value="E3 UFM1-PROTEIN LIGASE 1"/>
    <property type="match status" value="1"/>
</dbReference>
<comment type="function">
    <text evidence="1">E3 UFM1-protein ligase that mediates ufmylation of target proteins.</text>
</comment>
<dbReference type="GO" id="GO:0034976">
    <property type="term" value="P:response to endoplasmic reticulum stress"/>
    <property type="evidence" value="ECO:0007669"/>
    <property type="project" value="TreeGrafter"/>
</dbReference>
<dbReference type="Pfam" id="PF25870">
    <property type="entry name" value="WHD_UFL1_5th"/>
    <property type="match status" value="1"/>
</dbReference>
<dbReference type="Pfam" id="PF23659">
    <property type="entry name" value="UFL1"/>
    <property type="match status" value="1"/>
</dbReference>
<evidence type="ECO:0000256" key="1">
    <source>
        <dbReference type="ARBA" id="ARBA00003950"/>
    </source>
</evidence>
<evidence type="ECO:0000256" key="2">
    <source>
        <dbReference type="ARBA" id="ARBA00010789"/>
    </source>
</evidence>
<accession>A0A4Y7NJW1</accession>
<dbReference type="InterPro" id="IPR056761">
    <property type="entry name" value="Ufl1-like_C"/>
</dbReference>
<evidence type="ECO:0000256" key="6">
    <source>
        <dbReference type="ARBA" id="ARBA00030452"/>
    </source>
</evidence>
<evidence type="ECO:0000256" key="5">
    <source>
        <dbReference type="ARBA" id="ARBA00022786"/>
    </source>
</evidence>
<feature type="domain" description="E3 UFM1-protein ligase 1-like" evidence="9">
    <location>
        <begin position="544"/>
        <end position="663"/>
    </location>
</feature>
<dbReference type="GO" id="GO:0032434">
    <property type="term" value="P:regulation of proteasomal ubiquitin-dependent protein catabolic process"/>
    <property type="evidence" value="ECO:0007669"/>
    <property type="project" value="TreeGrafter"/>
</dbReference>
<dbReference type="GO" id="GO:0005789">
    <property type="term" value="C:endoplasmic reticulum membrane"/>
    <property type="evidence" value="ECO:0007669"/>
    <property type="project" value="TreeGrafter"/>
</dbReference>
<evidence type="ECO:0000259" key="10">
    <source>
        <dbReference type="Pfam" id="PF25041"/>
    </source>
</evidence>
<evidence type="ECO:0000259" key="9">
    <source>
        <dbReference type="Pfam" id="PF23659"/>
    </source>
</evidence>
<evidence type="ECO:0000313" key="11">
    <source>
        <dbReference type="EMBL" id="SVE92877.1"/>
    </source>
</evidence>